<evidence type="ECO:0000256" key="3">
    <source>
        <dbReference type="ARBA" id="ARBA00022692"/>
    </source>
</evidence>
<sequence length="433" mass="47359">MNGLTEALLVIVPLLSNVFIWKVKYSSLASSVLTLTLSLISYFDLPVFTPTLYVTRFTWYFLVMVASVYFSSTVYSVIYERVDKLRERNYFYFMNMFSASMFFTLIVNNLGLMWVGLEATTISSVLLVTHEGTQEALEAGWRYVIIVSTGITFAFISLILLYFGLHTLQISSILYPHASPLFALASVIALMGFGTKAGLFPVNTWLPDAHSEAPPAVSAMFSGVLLPVAVYILHLIYVIAPLQSVYSWTATISVLVASLMMAGQRYYKRMFAYSTIENMGVAILGISTSSTMGIAILLVSHAFAKAGAFYASGAIMRTVGSKQINEYGLISSPMTSAGLLMSSLAVTGAPPFANFFGEFLILYNVLGSHMVAQFFVTLLSLALAFISVNYHVSRMIFKGNWKGQEGKSLSVLALMTALVPLTIGIYLLVGGLP</sequence>
<dbReference type="NCBIfam" id="NF005042">
    <property type="entry name" value="PRK06458.1-2"/>
    <property type="match status" value="1"/>
</dbReference>
<evidence type="ECO:0000256" key="5">
    <source>
        <dbReference type="ARBA" id="ARBA00023002"/>
    </source>
</evidence>
<keyword evidence="2" id="KW-1003">Cell membrane</keyword>
<reference evidence="9 10" key="1">
    <citation type="submission" date="2020-02" db="EMBL/GenBank/DDBJ databases">
        <title>Comparative genome analysis reveals the metabolism and evolution of the thermophilic archaeal genus Metallosphaera.</title>
        <authorList>
            <person name="Jiang C."/>
        </authorList>
    </citation>
    <scope>NUCLEOTIDE SEQUENCE [LARGE SCALE GENOMIC DNA]</scope>
    <source>
        <strain evidence="9 10">Ric-A</strain>
    </source>
</reference>
<gene>
    <name evidence="9" type="ORF">GWK48_09765</name>
</gene>
<feature type="transmembrane region" description="Helical" evidence="7">
    <location>
        <begin position="409"/>
        <end position="429"/>
    </location>
</feature>
<dbReference type="GeneID" id="55642231"/>
<organism evidence="9 10">
    <name type="scientific">Metallosphaera tengchongensis</name>
    <dbReference type="NCBI Taxonomy" id="1532350"/>
    <lineage>
        <taxon>Archaea</taxon>
        <taxon>Thermoproteota</taxon>
        <taxon>Thermoprotei</taxon>
        <taxon>Sulfolobales</taxon>
        <taxon>Sulfolobaceae</taxon>
        <taxon>Metallosphaera</taxon>
    </lineage>
</organism>
<evidence type="ECO:0000256" key="7">
    <source>
        <dbReference type="SAM" id="Phobius"/>
    </source>
</evidence>
<feature type="transmembrane region" description="Helical" evidence="7">
    <location>
        <begin position="90"/>
        <end position="106"/>
    </location>
</feature>
<protein>
    <submittedName>
        <fullName evidence="9">Hydrogenase 4 subunit F</fullName>
    </submittedName>
</protein>
<evidence type="ECO:0000256" key="6">
    <source>
        <dbReference type="ARBA" id="ARBA00023136"/>
    </source>
</evidence>
<evidence type="ECO:0000256" key="2">
    <source>
        <dbReference type="ARBA" id="ARBA00022475"/>
    </source>
</evidence>
<evidence type="ECO:0000256" key="1">
    <source>
        <dbReference type="ARBA" id="ARBA00004651"/>
    </source>
</evidence>
<dbReference type="GO" id="GO:0005886">
    <property type="term" value="C:plasma membrane"/>
    <property type="evidence" value="ECO:0007669"/>
    <property type="project" value="UniProtKB-SubCell"/>
</dbReference>
<feature type="transmembrane region" description="Helical" evidence="7">
    <location>
        <begin position="57"/>
        <end position="78"/>
    </location>
</feature>
<feature type="transmembrane region" description="Helical" evidence="7">
    <location>
        <begin position="141"/>
        <end position="165"/>
    </location>
</feature>
<keyword evidence="5" id="KW-0560">Oxidoreductase</keyword>
<dbReference type="Proteomes" id="UP000509301">
    <property type="component" value="Chromosome"/>
</dbReference>
<dbReference type="InterPro" id="IPR001750">
    <property type="entry name" value="ND/Mrp_TM"/>
</dbReference>
<dbReference type="Pfam" id="PF00361">
    <property type="entry name" value="Proton_antipo_M"/>
    <property type="match status" value="1"/>
</dbReference>
<dbReference type="InterPro" id="IPR003918">
    <property type="entry name" value="NADH_UbQ_OxRdtase"/>
</dbReference>
<dbReference type="GO" id="GO:0008137">
    <property type="term" value="F:NADH dehydrogenase (ubiquinone) activity"/>
    <property type="evidence" value="ECO:0007669"/>
    <property type="project" value="InterPro"/>
</dbReference>
<dbReference type="GO" id="GO:0042773">
    <property type="term" value="P:ATP synthesis coupled electron transport"/>
    <property type="evidence" value="ECO:0007669"/>
    <property type="project" value="InterPro"/>
</dbReference>
<dbReference type="EMBL" id="CP049074">
    <property type="protein sequence ID" value="QKR00630.1"/>
    <property type="molecule type" value="Genomic_DNA"/>
</dbReference>
<feature type="transmembrane region" description="Helical" evidence="7">
    <location>
        <begin position="245"/>
        <end position="263"/>
    </location>
</feature>
<dbReference type="GO" id="GO:0016491">
    <property type="term" value="F:oxidoreductase activity"/>
    <property type="evidence" value="ECO:0007669"/>
    <property type="project" value="UniProtKB-KW"/>
</dbReference>
<evidence type="ECO:0000256" key="4">
    <source>
        <dbReference type="ARBA" id="ARBA00022989"/>
    </source>
</evidence>
<dbReference type="PANTHER" id="PTHR42682:SF5">
    <property type="entry name" value="HYDROGENASE-4 COMPONENT F"/>
    <property type="match status" value="1"/>
</dbReference>
<feature type="transmembrane region" description="Helical" evidence="7">
    <location>
        <begin position="361"/>
        <end position="388"/>
    </location>
</feature>
<accession>A0A6N0P004</accession>
<dbReference type="RefSeq" id="WP_174631824.1">
    <property type="nucleotide sequence ID" value="NZ_CP049074.1"/>
</dbReference>
<feature type="domain" description="NADH:quinone oxidoreductase/Mrp antiporter transmembrane" evidence="8">
    <location>
        <begin position="108"/>
        <end position="376"/>
    </location>
</feature>
<name>A0A6N0P004_9CREN</name>
<dbReference type="AlphaFoldDB" id="A0A6N0P004"/>
<evidence type="ECO:0000259" key="8">
    <source>
        <dbReference type="Pfam" id="PF00361"/>
    </source>
</evidence>
<feature type="transmembrane region" description="Helical" evidence="7">
    <location>
        <begin position="25"/>
        <end position="45"/>
    </location>
</feature>
<proteinExistence type="predicted"/>
<evidence type="ECO:0000313" key="9">
    <source>
        <dbReference type="EMBL" id="QKR00630.1"/>
    </source>
</evidence>
<evidence type="ECO:0000313" key="10">
    <source>
        <dbReference type="Proteomes" id="UP000509301"/>
    </source>
</evidence>
<dbReference type="OrthoDB" id="19089at2157"/>
<feature type="transmembrane region" description="Helical" evidence="7">
    <location>
        <begin position="216"/>
        <end position="239"/>
    </location>
</feature>
<keyword evidence="10" id="KW-1185">Reference proteome</keyword>
<dbReference type="InterPro" id="IPR052175">
    <property type="entry name" value="ComplexI-like_HydComp"/>
</dbReference>
<dbReference type="PRINTS" id="PR01437">
    <property type="entry name" value="NUOXDRDTASE4"/>
</dbReference>
<comment type="subcellular location">
    <subcellularLocation>
        <location evidence="1">Cell membrane</location>
        <topology evidence="1">Multi-pass membrane protein</topology>
    </subcellularLocation>
</comment>
<dbReference type="PANTHER" id="PTHR42682">
    <property type="entry name" value="HYDROGENASE-4 COMPONENT F"/>
    <property type="match status" value="1"/>
</dbReference>
<feature type="transmembrane region" description="Helical" evidence="7">
    <location>
        <begin position="177"/>
        <end position="195"/>
    </location>
</feature>
<feature type="transmembrane region" description="Helical" evidence="7">
    <location>
        <begin position="327"/>
        <end position="349"/>
    </location>
</feature>
<keyword evidence="4 7" id="KW-1133">Transmembrane helix</keyword>
<dbReference type="KEGG" id="mten:GWK48_09765"/>
<keyword evidence="6 7" id="KW-0472">Membrane</keyword>
<keyword evidence="3 7" id="KW-0812">Transmembrane</keyword>